<name>D2NSB6_ROTMD</name>
<reference evidence="2 3" key="3">
    <citation type="journal article" date="2010" name="Sequencing">
        <title>Complete Genome Sequence of Rothia mucilaginosa DY-18: A Clinical Isolate with Dense Meshwork-Like Structures from a Persistent Apical Periodontitis Lesion.</title>
        <authorList>
            <person name="Yamane K."/>
            <person name="Nambu T."/>
            <person name="Yamanaka T."/>
            <person name="Mashimo C."/>
            <person name="Sugimori C."/>
            <person name="Leung K.-P."/>
            <person name="Fukushima H."/>
        </authorList>
    </citation>
    <scope>NUCLEOTIDE SEQUENCE [LARGE SCALE GENOMIC DNA]</scope>
    <source>
        <strain evidence="2 3">DY-18</strain>
    </source>
</reference>
<evidence type="ECO:0000313" key="3">
    <source>
        <dbReference type="Proteomes" id="UP000001883"/>
    </source>
</evidence>
<evidence type="ECO:0000313" key="2">
    <source>
        <dbReference type="EMBL" id="BAI64542.1"/>
    </source>
</evidence>
<keyword evidence="3" id="KW-1185">Reference proteome</keyword>
<dbReference type="InterPro" id="IPR036514">
    <property type="entry name" value="SGNH_hydro_sf"/>
</dbReference>
<dbReference type="KEGG" id="rmu:RMDY18_07100"/>
<dbReference type="InterPro" id="IPR013830">
    <property type="entry name" value="SGNH_hydro"/>
</dbReference>
<dbReference type="SUPFAM" id="SSF52266">
    <property type="entry name" value="SGNH hydrolase"/>
    <property type="match status" value="1"/>
</dbReference>
<evidence type="ECO:0000259" key="1">
    <source>
        <dbReference type="Pfam" id="PF13472"/>
    </source>
</evidence>
<dbReference type="AlphaFoldDB" id="D2NSB6"/>
<dbReference type="Proteomes" id="UP000001883">
    <property type="component" value="Chromosome"/>
</dbReference>
<dbReference type="Gene3D" id="3.40.50.1110">
    <property type="entry name" value="SGNH hydrolase"/>
    <property type="match status" value="1"/>
</dbReference>
<feature type="domain" description="SGNH hydrolase-type esterase" evidence="1">
    <location>
        <begin position="25"/>
        <end position="192"/>
    </location>
</feature>
<dbReference type="EMBL" id="AP011540">
    <property type="protein sequence ID" value="BAI64542.1"/>
    <property type="molecule type" value="Genomic_DNA"/>
</dbReference>
<organism evidence="2 3">
    <name type="scientific">Rothia mucilaginosa (strain DY-18)</name>
    <name type="common">Stomatococcus mucilaginosus</name>
    <dbReference type="NCBI Taxonomy" id="680646"/>
    <lineage>
        <taxon>Bacteria</taxon>
        <taxon>Bacillati</taxon>
        <taxon>Actinomycetota</taxon>
        <taxon>Actinomycetes</taxon>
        <taxon>Micrococcales</taxon>
        <taxon>Micrococcaceae</taxon>
        <taxon>Rothia</taxon>
    </lineage>
</organism>
<reference evidence="3" key="1">
    <citation type="submission" date="2009-07" db="EMBL/GenBank/DDBJ databases">
        <title>Complete genome sequence of Rothia mucilaginosa DJ.</title>
        <authorList>
            <person name="Yamane K."/>
            <person name="Nambu T."/>
            <person name="Mashimo C."/>
            <person name="Sugimori C."/>
            <person name="Yamanaka T."/>
            <person name="Leung K."/>
            <person name="Fukushima H."/>
        </authorList>
    </citation>
    <scope>NUCLEOTIDE SEQUENCE [LARGE SCALE GENOMIC DNA]</scope>
    <source>
        <strain evidence="3">DY-18</strain>
    </source>
</reference>
<dbReference type="STRING" id="680646.RMDY18_07100"/>
<dbReference type="Pfam" id="PF13472">
    <property type="entry name" value="Lipase_GDSL_2"/>
    <property type="match status" value="1"/>
</dbReference>
<dbReference type="HOGENOM" id="CLU_088196_0_0_11"/>
<reference evidence="2 3" key="2">
    <citation type="journal article" date="2010" name="J Osaka Dent Univ">
        <title>Isolation and identification of Rothia mucilaginosa from persistent apical periodontitis lesions.</title>
        <authorList>
            <person name="Yamane K."/>
            <person name="Yoshida M."/>
            <person name="Fujihira T."/>
            <person name="Baba T."/>
            <person name="Tsuji N."/>
            <person name="Hayashi H."/>
            <person name="Sugimori C."/>
            <person name="Yamanaka T."/>
            <person name="Mashimo C."/>
            <person name="Nambu T."/>
            <person name="Kawai H."/>
            <person name="Fukushima H."/>
        </authorList>
    </citation>
    <scope>NUCLEOTIDE SEQUENCE [LARGE SCALE GENOMIC DNA]</scope>
    <source>
        <strain evidence="2 3">DY-18</strain>
    </source>
</reference>
<sequence>MPPLTAGAYCRRKNSVEQRNIRIVAVGDDLLAGVGDPRTLGWFGRVMARTPQTTASIAAYNLAAPNEGSEQLNARWFEEARRRFVPGADNRLIIAPSTFDIDLGLTSARSRLNLANIVDMASQNNIKVLVVGPPPTLDAERNRRIADLSAAYADVVTRRNHVYVDTFNPLLHHEQWRNDLAANDGRPGQSGYGLMAWLVLHRGWYNWLNIPEHG</sequence>
<gene>
    <name evidence="2" type="ordered locus">RMDY18_07100</name>
</gene>
<dbReference type="eggNOG" id="COG2755">
    <property type="taxonomic scope" value="Bacteria"/>
</dbReference>
<accession>D2NSB6</accession>
<protein>
    <submittedName>
        <fullName evidence="2">Lysophospholipase L1</fullName>
    </submittedName>
</protein>
<proteinExistence type="predicted"/>